<dbReference type="Proteomes" id="UP000336166">
    <property type="component" value="Unassembled WGS sequence"/>
</dbReference>
<evidence type="ECO:0000313" key="1">
    <source>
        <dbReference type="EMBL" id="EAE2355621.1"/>
    </source>
</evidence>
<proteinExistence type="predicted"/>
<dbReference type="EMBL" id="AAAREG010000024">
    <property type="protein sequence ID" value="EAE2355621.1"/>
    <property type="molecule type" value="Genomic_DNA"/>
</dbReference>
<comment type="caution">
    <text evidence="1">The sequence shown here is derived from an EMBL/GenBank/DDBJ whole genome shotgun (WGS) entry which is preliminary data.</text>
</comment>
<accession>A0AAN3BF95</accession>
<name>A0AAN3BF95_LISMN</name>
<protein>
    <submittedName>
        <fullName evidence="1">Uncharacterized protein</fullName>
    </submittedName>
</protein>
<sequence>MGELIDGMRRYLDNEIFIDNCHAIIINAFTCYEGDFFEVKFISGDKKGTTRRYSAWDSNFSNNLPDLN</sequence>
<evidence type="ECO:0000313" key="2">
    <source>
        <dbReference type="Proteomes" id="UP000336166"/>
    </source>
</evidence>
<organism evidence="1 2">
    <name type="scientific">Listeria monocytogenes</name>
    <dbReference type="NCBI Taxonomy" id="1639"/>
    <lineage>
        <taxon>Bacteria</taxon>
        <taxon>Bacillati</taxon>
        <taxon>Bacillota</taxon>
        <taxon>Bacilli</taxon>
        <taxon>Bacillales</taxon>
        <taxon>Listeriaceae</taxon>
        <taxon>Listeria</taxon>
    </lineage>
</organism>
<reference evidence="1 2" key="1">
    <citation type="submission" date="2018-06" db="EMBL/GenBank/DDBJ databases">
        <authorList>
            <consortium name="PulseNet: The National Subtyping Network for Foodborne Disease Surveillance"/>
            <person name="Tarr C.L."/>
            <person name="Trees E."/>
            <person name="Katz L.S."/>
            <person name="Carleton-Romer H.A."/>
            <person name="Stroika S."/>
            <person name="Kucerova Z."/>
            <person name="Roache K.F."/>
            <person name="Sabol A.L."/>
            <person name="Besser J."/>
            <person name="Gerner-Smidt P."/>
        </authorList>
    </citation>
    <scope>NUCLEOTIDE SEQUENCE [LARGE SCALE GENOMIC DNA]</scope>
    <source>
        <strain evidence="1 2">PNUSAL000134</strain>
    </source>
</reference>
<gene>
    <name evidence="1" type="ORF">Y261_14890</name>
</gene>
<dbReference type="AlphaFoldDB" id="A0AAN3BF95"/>